<dbReference type="SFLD" id="SFLDS00029">
    <property type="entry name" value="Radical_SAM"/>
    <property type="match status" value="1"/>
</dbReference>
<dbReference type="Proteomes" id="UP000824074">
    <property type="component" value="Unassembled WGS sequence"/>
</dbReference>
<protein>
    <submittedName>
        <fullName evidence="9">Radical SAM protein</fullName>
    </submittedName>
</protein>
<dbReference type="PROSITE" id="PS51918">
    <property type="entry name" value="RADICAL_SAM"/>
    <property type="match status" value="1"/>
</dbReference>
<keyword evidence="3" id="KW-0808">Transferase</keyword>
<name>A0A9D1IMA5_9FIRM</name>
<dbReference type="PANTHER" id="PTHR43409">
    <property type="entry name" value="ANAEROBIC MAGNESIUM-PROTOPORPHYRIN IX MONOMETHYL ESTER CYCLASE-RELATED"/>
    <property type="match status" value="1"/>
</dbReference>
<dbReference type="GO" id="GO:0005829">
    <property type="term" value="C:cytosol"/>
    <property type="evidence" value="ECO:0007669"/>
    <property type="project" value="TreeGrafter"/>
</dbReference>
<comment type="caution">
    <text evidence="9">The sequence shown here is derived from an EMBL/GenBank/DDBJ whole genome shotgun (WGS) entry which is preliminary data.</text>
</comment>
<evidence type="ECO:0000256" key="4">
    <source>
        <dbReference type="ARBA" id="ARBA00022691"/>
    </source>
</evidence>
<dbReference type="SUPFAM" id="SSF102114">
    <property type="entry name" value="Radical SAM enzymes"/>
    <property type="match status" value="1"/>
</dbReference>
<dbReference type="EMBL" id="DVMT01000030">
    <property type="protein sequence ID" value="HIU40250.1"/>
    <property type="molecule type" value="Genomic_DNA"/>
</dbReference>
<dbReference type="InterPro" id="IPR013785">
    <property type="entry name" value="Aldolase_TIM"/>
</dbReference>
<dbReference type="SFLD" id="SFLDG01082">
    <property type="entry name" value="B12-binding_domain_containing"/>
    <property type="match status" value="1"/>
</dbReference>
<evidence type="ECO:0000256" key="5">
    <source>
        <dbReference type="ARBA" id="ARBA00022723"/>
    </source>
</evidence>
<organism evidence="9 10">
    <name type="scientific">Candidatus Aphodocola excrementigallinarum</name>
    <dbReference type="NCBI Taxonomy" id="2840670"/>
    <lineage>
        <taxon>Bacteria</taxon>
        <taxon>Bacillati</taxon>
        <taxon>Bacillota</taxon>
        <taxon>Bacilli</taxon>
        <taxon>Candidatus Aphodocola</taxon>
    </lineage>
</organism>
<evidence type="ECO:0000256" key="6">
    <source>
        <dbReference type="ARBA" id="ARBA00023004"/>
    </source>
</evidence>
<dbReference type="PANTHER" id="PTHR43409:SF7">
    <property type="entry name" value="BLL1977 PROTEIN"/>
    <property type="match status" value="1"/>
</dbReference>
<evidence type="ECO:0000256" key="2">
    <source>
        <dbReference type="ARBA" id="ARBA00022603"/>
    </source>
</evidence>
<dbReference type="Pfam" id="PF04055">
    <property type="entry name" value="Radical_SAM"/>
    <property type="match status" value="1"/>
</dbReference>
<accession>A0A9D1IMA5</accession>
<comment type="cofactor">
    <cofactor evidence="1">
        <name>[4Fe-4S] cluster</name>
        <dbReference type="ChEBI" id="CHEBI:49883"/>
    </cofactor>
</comment>
<keyword evidence="4" id="KW-0949">S-adenosyl-L-methionine</keyword>
<reference evidence="9" key="2">
    <citation type="journal article" date="2021" name="PeerJ">
        <title>Extensive microbial diversity within the chicken gut microbiome revealed by metagenomics and culture.</title>
        <authorList>
            <person name="Gilroy R."/>
            <person name="Ravi A."/>
            <person name="Getino M."/>
            <person name="Pursley I."/>
            <person name="Horton D.L."/>
            <person name="Alikhan N.F."/>
            <person name="Baker D."/>
            <person name="Gharbi K."/>
            <person name="Hall N."/>
            <person name="Watson M."/>
            <person name="Adriaenssens E.M."/>
            <person name="Foster-Nyarko E."/>
            <person name="Jarju S."/>
            <person name="Secka A."/>
            <person name="Antonio M."/>
            <person name="Oren A."/>
            <person name="Chaudhuri R.R."/>
            <person name="La Ragione R."/>
            <person name="Hildebrand F."/>
            <person name="Pallen M.J."/>
        </authorList>
    </citation>
    <scope>NUCLEOTIDE SEQUENCE</scope>
    <source>
        <strain evidence="9">CHK193-30670</strain>
    </source>
</reference>
<dbReference type="Gene3D" id="3.40.50.280">
    <property type="entry name" value="Cobalamin-binding domain"/>
    <property type="match status" value="1"/>
</dbReference>
<keyword evidence="6" id="KW-0408">Iron</keyword>
<dbReference type="InterPro" id="IPR058240">
    <property type="entry name" value="rSAM_sf"/>
</dbReference>
<evidence type="ECO:0000256" key="3">
    <source>
        <dbReference type="ARBA" id="ARBA00022679"/>
    </source>
</evidence>
<dbReference type="Gene3D" id="3.20.20.70">
    <property type="entry name" value="Aldolase class I"/>
    <property type="match status" value="1"/>
</dbReference>
<evidence type="ECO:0000256" key="7">
    <source>
        <dbReference type="ARBA" id="ARBA00023014"/>
    </source>
</evidence>
<feature type="domain" description="Radical SAM core" evidence="8">
    <location>
        <begin position="184"/>
        <end position="404"/>
    </location>
</feature>
<dbReference type="GO" id="GO:0051539">
    <property type="term" value="F:4 iron, 4 sulfur cluster binding"/>
    <property type="evidence" value="ECO:0007669"/>
    <property type="project" value="UniProtKB-KW"/>
</dbReference>
<dbReference type="SFLD" id="SFLDG01123">
    <property type="entry name" value="methyltransferase_(Class_B)"/>
    <property type="match status" value="1"/>
</dbReference>
<evidence type="ECO:0000259" key="8">
    <source>
        <dbReference type="PROSITE" id="PS51918"/>
    </source>
</evidence>
<keyword evidence="7" id="KW-0411">Iron-sulfur</keyword>
<evidence type="ECO:0000313" key="9">
    <source>
        <dbReference type="EMBL" id="HIU40250.1"/>
    </source>
</evidence>
<dbReference type="GO" id="GO:0003824">
    <property type="term" value="F:catalytic activity"/>
    <property type="evidence" value="ECO:0007669"/>
    <property type="project" value="InterPro"/>
</dbReference>
<gene>
    <name evidence="9" type="ORF">IAB68_02980</name>
</gene>
<proteinExistence type="predicted"/>
<dbReference type="InterPro" id="IPR034466">
    <property type="entry name" value="Methyltransferase_Class_B"/>
</dbReference>
<sequence length="446" mass="53112">MKVCKKVLLINPEDSRSKLNFDGIIVNEPLDLEIIYTALIKNDIKAKFYDFLTNEKEDLKSVIEEYKPDFICTTAVINQIPFVLEYFNIAKHVNKNIKTIITGSYAEHNYRQLFLNCIDYISRSYDPNCIVNIISDVDNKNINGLCYKVNNVWKNNKLSYFDINSITTIDRKHFYKNKKIYRYLEMVGACQVRTSYSCPYKCKFCYRTILNNNKYVTKDIIKVVDEIESIKSDNIYIVDDDFLFNRNRLIEFITEVKKRKIHKKYICYGRVDFILKNKDIIKELKEIGFYYILVGLEAINDNNLNNYNKLIKKDDNVNCVQFLNDIGINCMGMFIIDLNFKRKDFKNLYNWIKTNNLKHVALSIFTPLPGTKLYNEYKNKLITQDLTKWDYVHLVTKPLNLNKHIFYLYYYLLVIKLFKLAKRNNVYDFIDFKKLRKNFFGLVVKD</sequence>
<dbReference type="InterPro" id="IPR051198">
    <property type="entry name" value="BchE-like"/>
</dbReference>
<dbReference type="AlphaFoldDB" id="A0A9D1IMA5"/>
<keyword evidence="5" id="KW-0479">Metal-binding</keyword>
<keyword evidence="2" id="KW-0489">Methyltransferase</keyword>
<dbReference type="InterPro" id="IPR007197">
    <property type="entry name" value="rSAM"/>
</dbReference>
<dbReference type="GO" id="GO:0046872">
    <property type="term" value="F:metal ion binding"/>
    <property type="evidence" value="ECO:0007669"/>
    <property type="project" value="UniProtKB-KW"/>
</dbReference>
<dbReference type="InterPro" id="IPR006638">
    <property type="entry name" value="Elp3/MiaA/NifB-like_rSAM"/>
</dbReference>
<evidence type="ECO:0000313" key="10">
    <source>
        <dbReference type="Proteomes" id="UP000824074"/>
    </source>
</evidence>
<dbReference type="SMART" id="SM00729">
    <property type="entry name" value="Elp3"/>
    <property type="match status" value="1"/>
</dbReference>
<evidence type="ECO:0000256" key="1">
    <source>
        <dbReference type="ARBA" id="ARBA00001966"/>
    </source>
</evidence>
<reference evidence="9" key="1">
    <citation type="submission" date="2020-10" db="EMBL/GenBank/DDBJ databases">
        <authorList>
            <person name="Gilroy R."/>
        </authorList>
    </citation>
    <scope>NUCLEOTIDE SEQUENCE</scope>
    <source>
        <strain evidence="9">CHK193-30670</strain>
    </source>
</reference>